<dbReference type="Pfam" id="PF04239">
    <property type="entry name" value="DUF421"/>
    <property type="match status" value="1"/>
</dbReference>
<dbReference type="PANTHER" id="PTHR34582">
    <property type="entry name" value="UPF0702 TRANSMEMBRANE PROTEIN YCAP"/>
    <property type="match status" value="1"/>
</dbReference>
<feature type="transmembrane region" description="Helical" evidence="7">
    <location>
        <begin position="75"/>
        <end position="95"/>
    </location>
</feature>
<dbReference type="Proteomes" id="UP001589862">
    <property type="component" value="Unassembled WGS sequence"/>
</dbReference>
<evidence type="ECO:0000256" key="2">
    <source>
        <dbReference type="ARBA" id="ARBA00006448"/>
    </source>
</evidence>
<comment type="caution">
    <text evidence="9">The sequence shown here is derived from an EMBL/GenBank/DDBJ whole genome shotgun (WGS) entry which is preliminary data.</text>
</comment>
<evidence type="ECO:0000256" key="1">
    <source>
        <dbReference type="ARBA" id="ARBA00004651"/>
    </source>
</evidence>
<dbReference type="InterPro" id="IPR023090">
    <property type="entry name" value="UPF0702_alpha/beta_dom_sf"/>
</dbReference>
<gene>
    <name evidence="9" type="ORF">ACFFFR_02390</name>
</gene>
<evidence type="ECO:0000313" key="9">
    <source>
        <dbReference type="EMBL" id="MFC0581239.1"/>
    </source>
</evidence>
<evidence type="ECO:0000259" key="8">
    <source>
        <dbReference type="Pfam" id="PF04239"/>
    </source>
</evidence>
<keyword evidence="3" id="KW-1003">Cell membrane</keyword>
<accession>A0ABV6P7Y1</accession>
<evidence type="ECO:0000313" key="10">
    <source>
        <dbReference type="Proteomes" id="UP001589862"/>
    </source>
</evidence>
<keyword evidence="4 7" id="KW-0812">Transmembrane</keyword>
<keyword evidence="10" id="KW-1185">Reference proteome</keyword>
<reference evidence="9 10" key="1">
    <citation type="submission" date="2024-09" db="EMBL/GenBank/DDBJ databases">
        <authorList>
            <person name="Sun Q."/>
            <person name="Mori K."/>
        </authorList>
    </citation>
    <scope>NUCLEOTIDE SEQUENCE [LARGE SCALE GENOMIC DNA]</scope>
    <source>
        <strain evidence="9 10">NCAIM B.02604</strain>
    </source>
</reference>
<proteinExistence type="inferred from homology"/>
<evidence type="ECO:0000256" key="5">
    <source>
        <dbReference type="ARBA" id="ARBA00022989"/>
    </source>
</evidence>
<evidence type="ECO:0000256" key="4">
    <source>
        <dbReference type="ARBA" id="ARBA00022692"/>
    </source>
</evidence>
<dbReference type="EMBL" id="JBHLUB010000002">
    <property type="protein sequence ID" value="MFC0581239.1"/>
    <property type="molecule type" value="Genomic_DNA"/>
</dbReference>
<dbReference type="InterPro" id="IPR007353">
    <property type="entry name" value="DUF421"/>
</dbReference>
<feature type="domain" description="YetF C-terminal" evidence="8">
    <location>
        <begin position="103"/>
        <end position="166"/>
    </location>
</feature>
<evidence type="ECO:0000256" key="3">
    <source>
        <dbReference type="ARBA" id="ARBA00022475"/>
    </source>
</evidence>
<evidence type="ECO:0000256" key="7">
    <source>
        <dbReference type="SAM" id="Phobius"/>
    </source>
</evidence>
<comment type="similarity">
    <text evidence="2">Belongs to the UPF0702 family.</text>
</comment>
<dbReference type="PANTHER" id="PTHR34582:SF6">
    <property type="entry name" value="UPF0702 TRANSMEMBRANE PROTEIN YCAP"/>
    <property type="match status" value="1"/>
</dbReference>
<protein>
    <submittedName>
        <fullName evidence="9">DUF421 domain-containing protein</fullName>
    </submittedName>
</protein>
<evidence type="ECO:0000256" key="6">
    <source>
        <dbReference type="ARBA" id="ARBA00023136"/>
    </source>
</evidence>
<organism evidence="9 10">
    <name type="scientific">Micrococcoides hystricis</name>
    <dbReference type="NCBI Taxonomy" id="1572761"/>
    <lineage>
        <taxon>Bacteria</taxon>
        <taxon>Bacillati</taxon>
        <taxon>Actinomycetota</taxon>
        <taxon>Actinomycetes</taxon>
        <taxon>Micrococcales</taxon>
        <taxon>Micrococcaceae</taxon>
        <taxon>Micrococcoides</taxon>
    </lineage>
</organism>
<name>A0ABV6P7Y1_9MICC</name>
<feature type="transmembrane region" description="Helical" evidence="7">
    <location>
        <begin position="20"/>
        <end position="38"/>
    </location>
</feature>
<sequence length="192" mass="20822">MQDFDWALVSDQLLLTPEHSVAVVISACVIYAVFLFYIRIFGQRTLAGLSTFDALVTIMIGAIAGRVILGTAPTLMSGVIGLLSLLILEGIFGAMRSFTRGDRLLNVPAQVLMAGDQPLERRMRIARVTLAELHSVLRQAGVSHYGQVAAVILEPGGKISVLKRGEPIDPHLLHGVHGAEHVPAELLRRIEE</sequence>
<keyword evidence="6 7" id="KW-0472">Membrane</keyword>
<keyword evidence="5 7" id="KW-1133">Transmembrane helix</keyword>
<comment type="subcellular location">
    <subcellularLocation>
        <location evidence="1">Cell membrane</location>
        <topology evidence="1">Multi-pass membrane protein</topology>
    </subcellularLocation>
</comment>
<dbReference type="RefSeq" id="WP_377457929.1">
    <property type="nucleotide sequence ID" value="NZ_JBHLUB010000002.1"/>
</dbReference>
<dbReference type="Gene3D" id="3.30.240.20">
    <property type="entry name" value="bsu07140 like domains"/>
    <property type="match status" value="1"/>
</dbReference>
<feature type="transmembrane region" description="Helical" evidence="7">
    <location>
        <begin position="45"/>
        <end position="69"/>
    </location>
</feature>